<dbReference type="OrthoDB" id="6272224at2"/>
<evidence type="ECO:0000256" key="4">
    <source>
        <dbReference type="ARBA" id="ARBA00023136"/>
    </source>
</evidence>
<dbReference type="Pfam" id="PF04893">
    <property type="entry name" value="Yip1"/>
    <property type="match status" value="1"/>
</dbReference>
<organism evidence="7 8">
    <name type="scientific">Metallibacterium scheffleri</name>
    <dbReference type="NCBI Taxonomy" id="993689"/>
    <lineage>
        <taxon>Bacteria</taxon>
        <taxon>Pseudomonadati</taxon>
        <taxon>Pseudomonadota</taxon>
        <taxon>Gammaproteobacteria</taxon>
        <taxon>Lysobacterales</taxon>
        <taxon>Rhodanobacteraceae</taxon>
        <taxon>Metallibacterium</taxon>
    </lineage>
</organism>
<dbReference type="EMBL" id="MWQO01000017">
    <property type="protein sequence ID" value="THD10990.1"/>
    <property type="molecule type" value="Genomic_DNA"/>
</dbReference>
<sequence>MSSSNASPFATLGNIFVDPGKAYDDIRGHNRWLWWPLILMVVASIAMSVIFFSHADAKAMFAQQMAAQHQQLTPAQMQATAKFQSPMFLMATGVFGSLIGIPVVYLIFALYFFLIGKLAGWNEQGFGSWFSFAVWSGFPGILAPIISTVVFLLRGHAATSFQDVDVLSFNALLFHLPATDKWASMVSGFSPISIWVIALSIFGLARWTKRGAGHAALVVIAPLVIFYGLMAAFKVFF</sequence>
<feature type="transmembrane region" description="Helical" evidence="5">
    <location>
        <begin position="182"/>
        <end position="205"/>
    </location>
</feature>
<dbReference type="GO" id="GO:0016020">
    <property type="term" value="C:membrane"/>
    <property type="evidence" value="ECO:0007669"/>
    <property type="project" value="UniProtKB-SubCell"/>
</dbReference>
<feature type="transmembrane region" description="Helical" evidence="5">
    <location>
        <begin position="87"/>
        <end position="114"/>
    </location>
</feature>
<feature type="domain" description="Yip1" evidence="6">
    <location>
        <begin position="15"/>
        <end position="232"/>
    </location>
</feature>
<evidence type="ECO:0000256" key="1">
    <source>
        <dbReference type="ARBA" id="ARBA00004141"/>
    </source>
</evidence>
<protein>
    <recommendedName>
        <fullName evidence="6">Yip1 domain-containing protein</fullName>
    </recommendedName>
</protein>
<evidence type="ECO:0000259" key="6">
    <source>
        <dbReference type="Pfam" id="PF04893"/>
    </source>
</evidence>
<accession>A0A4S3KQ20</accession>
<dbReference type="InterPro" id="IPR006977">
    <property type="entry name" value="Yip1_dom"/>
</dbReference>
<keyword evidence="3 5" id="KW-1133">Transmembrane helix</keyword>
<feature type="transmembrane region" description="Helical" evidence="5">
    <location>
        <begin position="126"/>
        <end position="153"/>
    </location>
</feature>
<dbReference type="STRING" id="993689.GCA_002077135_01998"/>
<evidence type="ECO:0000313" key="7">
    <source>
        <dbReference type="EMBL" id="THD10990.1"/>
    </source>
</evidence>
<keyword evidence="4 5" id="KW-0472">Membrane</keyword>
<reference evidence="7 8" key="1">
    <citation type="submission" date="2017-02" db="EMBL/GenBank/DDBJ databases">
        <title>Whole genome sequencing of Metallibacterium scheffleri DSM 24874 (T).</title>
        <authorList>
            <person name="Kumar S."/>
            <person name="Patil P."/>
            <person name="Patil P.B."/>
        </authorList>
    </citation>
    <scope>NUCLEOTIDE SEQUENCE [LARGE SCALE GENOMIC DNA]</scope>
    <source>
        <strain evidence="7 8">DSM 24874</strain>
    </source>
</reference>
<evidence type="ECO:0000256" key="3">
    <source>
        <dbReference type="ARBA" id="ARBA00022989"/>
    </source>
</evidence>
<dbReference type="RefSeq" id="WP_081127277.1">
    <property type="nucleotide sequence ID" value="NZ_LDOS01000002.1"/>
</dbReference>
<evidence type="ECO:0000313" key="8">
    <source>
        <dbReference type="Proteomes" id="UP000307749"/>
    </source>
</evidence>
<name>A0A4S3KQ20_9GAMM</name>
<feature type="transmembrane region" description="Helical" evidence="5">
    <location>
        <begin position="32"/>
        <end position="52"/>
    </location>
</feature>
<comment type="subcellular location">
    <subcellularLocation>
        <location evidence="1">Membrane</location>
        <topology evidence="1">Multi-pass membrane protein</topology>
    </subcellularLocation>
</comment>
<proteinExistence type="predicted"/>
<comment type="caution">
    <text evidence="7">The sequence shown here is derived from an EMBL/GenBank/DDBJ whole genome shotgun (WGS) entry which is preliminary data.</text>
</comment>
<gene>
    <name evidence="7" type="ORF">B1806_05475</name>
</gene>
<feature type="transmembrane region" description="Helical" evidence="5">
    <location>
        <begin position="211"/>
        <end position="233"/>
    </location>
</feature>
<keyword evidence="8" id="KW-1185">Reference proteome</keyword>
<evidence type="ECO:0000256" key="5">
    <source>
        <dbReference type="SAM" id="Phobius"/>
    </source>
</evidence>
<evidence type="ECO:0000256" key="2">
    <source>
        <dbReference type="ARBA" id="ARBA00022692"/>
    </source>
</evidence>
<dbReference type="Proteomes" id="UP000307749">
    <property type="component" value="Unassembled WGS sequence"/>
</dbReference>
<dbReference type="AlphaFoldDB" id="A0A4S3KQ20"/>
<keyword evidence="2 5" id="KW-0812">Transmembrane</keyword>